<organism evidence="1 2">
    <name type="scientific">Kipferlia bialata</name>
    <dbReference type="NCBI Taxonomy" id="797122"/>
    <lineage>
        <taxon>Eukaryota</taxon>
        <taxon>Metamonada</taxon>
        <taxon>Carpediemonas-like organisms</taxon>
        <taxon>Kipferlia</taxon>
    </lineage>
</organism>
<name>A0A9K3CPE8_9EUKA</name>
<keyword evidence="2" id="KW-1185">Reference proteome</keyword>
<protein>
    <submittedName>
        <fullName evidence="1">Uncharacterized protein</fullName>
    </submittedName>
</protein>
<dbReference type="EMBL" id="BDIP01000268">
    <property type="protein sequence ID" value="GIQ80911.1"/>
    <property type="molecule type" value="Genomic_DNA"/>
</dbReference>
<comment type="caution">
    <text evidence="1">The sequence shown here is derived from an EMBL/GenBank/DDBJ whole genome shotgun (WGS) entry which is preliminary data.</text>
</comment>
<sequence>KTQYILCASCQQCGMRVLTGGGYHLGAFTFRQAKGVKSFNCKHADSCPTGNGTPQFVHVTPLPDMPKAVPRGAKCLASLGYGQSIWGLKRHNPWYEKPANPEKLYYVWTSDGETACRRIELPTDWRLADSPDAATRIGSDLYILLMRLNLIEEVACKRRDLECRVWRLSLDTFSKCDCHIPRGPPRVDMEIKTIRGRWSALADSNPYHPSVHPDQGGYRRSAEIDKWHMVSMAGSLYLFCVGNGSFTPTYVYEHMPNSDTWVRRAKITHKKGFDGAVDIAPRHYVIASTHNNIHFLAGTRHMMYSAGIDGGKGKWQSEDMPEGVGVDGGHHAVHGRHIVLTGPKNTFRAYNTVDNTWTTHLGLVHLNRPRLLSQCGTEAERECMCVASVPIEGWRDAVMYDLKALELCPQEEWGV</sequence>
<reference evidence="1 2" key="1">
    <citation type="journal article" date="2018" name="PLoS ONE">
        <title>The draft genome of Kipferlia bialata reveals reductive genome evolution in fornicate parasites.</title>
        <authorList>
            <person name="Tanifuji G."/>
            <person name="Takabayashi S."/>
            <person name="Kume K."/>
            <person name="Takagi M."/>
            <person name="Nakayama T."/>
            <person name="Kamikawa R."/>
            <person name="Inagaki Y."/>
            <person name="Hashimoto T."/>
        </authorList>
    </citation>
    <scope>NUCLEOTIDE SEQUENCE [LARGE SCALE GENOMIC DNA]</scope>
    <source>
        <strain evidence="1">NY0173</strain>
    </source>
</reference>
<dbReference type="AlphaFoldDB" id="A0A9K3CPE8"/>
<accession>A0A9K3CPE8</accession>
<proteinExistence type="predicted"/>
<evidence type="ECO:0000313" key="1">
    <source>
        <dbReference type="EMBL" id="GIQ80911.1"/>
    </source>
</evidence>
<dbReference type="Proteomes" id="UP000265618">
    <property type="component" value="Unassembled WGS sequence"/>
</dbReference>
<gene>
    <name evidence="1" type="ORF">KIPB_001790</name>
</gene>
<feature type="non-terminal residue" evidence="1">
    <location>
        <position position="1"/>
    </location>
</feature>
<evidence type="ECO:0000313" key="2">
    <source>
        <dbReference type="Proteomes" id="UP000265618"/>
    </source>
</evidence>